<dbReference type="PROSITE" id="PS50885">
    <property type="entry name" value="HAMP"/>
    <property type="match status" value="1"/>
</dbReference>
<dbReference type="Pfam" id="PF00512">
    <property type="entry name" value="HisKA"/>
    <property type="match status" value="1"/>
</dbReference>
<evidence type="ECO:0000256" key="5">
    <source>
        <dbReference type="ARBA" id="ARBA00022679"/>
    </source>
</evidence>
<dbReference type="FunFam" id="3.30.565.10:FF:000006">
    <property type="entry name" value="Sensor histidine kinase WalK"/>
    <property type="match status" value="1"/>
</dbReference>
<evidence type="ECO:0000256" key="8">
    <source>
        <dbReference type="ARBA" id="ARBA00022989"/>
    </source>
</evidence>
<evidence type="ECO:0000256" key="10">
    <source>
        <dbReference type="SAM" id="MobiDB-lite"/>
    </source>
</evidence>
<evidence type="ECO:0000256" key="9">
    <source>
        <dbReference type="ARBA" id="ARBA00023012"/>
    </source>
</evidence>
<protein>
    <recommendedName>
        <fullName evidence="3">histidine kinase</fullName>
        <ecNumber evidence="3">2.7.13.3</ecNumber>
    </recommendedName>
</protein>
<dbReference type="SMART" id="SM00388">
    <property type="entry name" value="HisKA"/>
    <property type="match status" value="1"/>
</dbReference>
<dbReference type="PRINTS" id="PR00344">
    <property type="entry name" value="BCTRLSENSOR"/>
</dbReference>
<dbReference type="AlphaFoldDB" id="A0A495QG12"/>
<dbReference type="SMART" id="SM00387">
    <property type="entry name" value="HATPase_c"/>
    <property type="match status" value="1"/>
</dbReference>
<dbReference type="InterPro" id="IPR004358">
    <property type="entry name" value="Sig_transdc_His_kin-like_C"/>
</dbReference>
<dbReference type="Gene3D" id="6.10.340.10">
    <property type="match status" value="1"/>
</dbReference>
<dbReference type="InterPro" id="IPR036097">
    <property type="entry name" value="HisK_dim/P_sf"/>
</dbReference>
<feature type="domain" description="Histidine kinase" evidence="11">
    <location>
        <begin position="364"/>
        <end position="584"/>
    </location>
</feature>
<dbReference type="Pfam" id="PF00672">
    <property type="entry name" value="HAMP"/>
    <property type="match status" value="1"/>
</dbReference>
<evidence type="ECO:0000256" key="3">
    <source>
        <dbReference type="ARBA" id="ARBA00012438"/>
    </source>
</evidence>
<dbReference type="Gene3D" id="1.10.287.130">
    <property type="match status" value="1"/>
</dbReference>
<dbReference type="SMART" id="SM00304">
    <property type="entry name" value="HAMP"/>
    <property type="match status" value="1"/>
</dbReference>
<organism evidence="13 14">
    <name type="scientific">Actinomadura pelletieri DSM 43383</name>
    <dbReference type="NCBI Taxonomy" id="1120940"/>
    <lineage>
        <taxon>Bacteria</taxon>
        <taxon>Bacillati</taxon>
        <taxon>Actinomycetota</taxon>
        <taxon>Actinomycetes</taxon>
        <taxon>Streptosporangiales</taxon>
        <taxon>Thermomonosporaceae</taxon>
        <taxon>Actinomadura</taxon>
    </lineage>
</organism>
<dbReference type="CDD" id="cd06225">
    <property type="entry name" value="HAMP"/>
    <property type="match status" value="1"/>
</dbReference>
<keyword evidence="8" id="KW-1133">Transmembrane helix</keyword>
<keyword evidence="8" id="KW-0472">Membrane</keyword>
<dbReference type="Pfam" id="PF02518">
    <property type="entry name" value="HATPase_c"/>
    <property type="match status" value="1"/>
</dbReference>
<evidence type="ECO:0000256" key="4">
    <source>
        <dbReference type="ARBA" id="ARBA00022553"/>
    </source>
</evidence>
<feature type="region of interest" description="Disordered" evidence="10">
    <location>
        <begin position="205"/>
        <end position="241"/>
    </location>
</feature>
<name>A0A495QG12_9ACTN</name>
<dbReference type="SUPFAM" id="SSF158472">
    <property type="entry name" value="HAMP domain-like"/>
    <property type="match status" value="1"/>
</dbReference>
<dbReference type="InterPro" id="IPR036890">
    <property type="entry name" value="HATPase_C_sf"/>
</dbReference>
<dbReference type="CDD" id="cd00082">
    <property type="entry name" value="HisKA"/>
    <property type="match status" value="1"/>
</dbReference>
<dbReference type="PANTHER" id="PTHR43711">
    <property type="entry name" value="TWO-COMPONENT HISTIDINE KINASE"/>
    <property type="match status" value="1"/>
</dbReference>
<dbReference type="PROSITE" id="PS50109">
    <property type="entry name" value="HIS_KIN"/>
    <property type="match status" value="1"/>
</dbReference>
<dbReference type="EC" id="2.7.13.3" evidence="3"/>
<dbReference type="SUPFAM" id="SSF55874">
    <property type="entry name" value="ATPase domain of HSP90 chaperone/DNA topoisomerase II/histidine kinase"/>
    <property type="match status" value="1"/>
</dbReference>
<feature type="domain" description="HAMP" evidence="12">
    <location>
        <begin position="304"/>
        <end position="356"/>
    </location>
</feature>
<keyword evidence="9" id="KW-0902">Two-component regulatory system</keyword>
<dbReference type="InterPro" id="IPR050736">
    <property type="entry name" value="Sensor_HK_Regulatory"/>
</dbReference>
<dbReference type="RefSeq" id="WP_211343191.1">
    <property type="nucleotide sequence ID" value="NZ_RBWU01000006.1"/>
</dbReference>
<dbReference type="InterPro" id="IPR003661">
    <property type="entry name" value="HisK_dim/P_dom"/>
</dbReference>
<proteinExistence type="predicted"/>
<evidence type="ECO:0000259" key="12">
    <source>
        <dbReference type="PROSITE" id="PS50885"/>
    </source>
</evidence>
<accession>A0A495QG12</accession>
<comment type="caution">
    <text evidence="13">The sequence shown here is derived from an EMBL/GenBank/DDBJ whole genome shotgun (WGS) entry which is preliminary data.</text>
</comment>
<keyword evidence="14" id="KW-1185">Reference proteome</keyword>
<comment type="subcellular location">
    <subcellularLocation>
        <location evidence="2">Cell membrane</location>
    </subcellularLocation>
</comment>
<dbReference type="InterPro" id="IPR003660">
    <property type="entry name" value="HAMP_dom"/>
</dbReference>
<sequence length="588" mass="63505">MPRPRRSVPGLRRFRVRVFALIVLVTLVATGATAWLTVRATTAQLTESVAVEKRTADLINQTLVDYATLHGTWEGVAGVVQGLEERTGQRIRLSTLDGIVVADTDILKGWTARAPSTRPATILDARPQLSVDQVIVRFGAPSPRPGATDSVGFLRLIEQRRHVLRLAACLTRDRIPINRRVVYGVGWTVEASGGVNEGTLERCHRESQSTATERKADQRGYTDCLARTRPPPHGTSAPNGDALRRCTEHVYARRLEPVAPVPLQLKLGFSNDQARRVSIEPQRALAAAGLVAALMIVSTVLLSRRMLSSIAAVSQAARLLGAGDLSGRVRVRGDDEIADLAVAFNRMADSLQRGEERQRRMINDIAHELRTPLANIRGYLEALHDGVLPPDRELFASLHEEAVLQQRLIDDLQELALAESGELMLNRVRVDAEELLETLRTAHRANAETAGVALEVLTPESDPPLVDADPDRLRQAIGNLVTNAVRAASPGGSVTLAAHRSDDPRKGGTVITVADTGHGIAPDDLPNVFDRFWRADSARGRDTGGRGLGLAIAREIVLAHGGTLAAESTPGTGSTFTIWLPVADSGEG</sequence>
<evidence type="ECO:0000259" key="11">
    <source>
        <dbReference type="PROSITE" id="PS50109"/>
    </source>
</evidence>
<evidence type="ECO:0000256" key="1">
    <source>
        <dbReference type="ARBA" id="ARBA00000085"/>
    </source>
</evidence>
<reference evidence="13 14" key="1">
    <citation type="submission" date="2018-10" db="EMBL/GenBank/DDBJ databases">
        <title>Genomic Encyclopedia of Archaeal and Bacterial Type Strains, Phase II (KMG-II): from individual species to whole genera.</title>
        <authorList>
            <person name="Goeker M."/>
        </authorList>
    </citation>
    <scope>NUCLEOTIDE SEQUENCE [LARGE SCALE GENOMIC DNA]</scope>
    <source>
        <strain evidence="13 14">DSM 43383</strain>
    </source>
</reference>
<evidence type="ECO:0000256" key="2">
    <source>
        <dbReference type="ARBA" id="ARBA00004236"/>
    </source>
</evidence>
<dbReference type="GO" id="GO:0000155">
    <property type="term" value="F:phosphorelay sensor kinase activity"/>
    <property type="evidence" value="ECO:0007669"/>
    <property type="project" value="InterPro"/>
</dbReference>
<dbReference type="EMBL" id="RBWU01000006">
    <property type="protein sequence ID" value="RKS70799.1"/>
    <property type="molecule type" value="Genomic_DNA"/>
</dbReference>
<gene>
    <name evidence="13" type="ORF">BZB76_5279</name>
</gene>
<dbReference type="Gene3D" id="3.30.565.10">
    <property type="entry name" value="Histidine kinase-like ATPase, C-terminal domain"/>
    <property type="match status" value="1"/>
</dbReference>
<evidence type="ECO:0000313" key="14">
    <source>
        <dbReference type="Proteomes" id="UP000274601"/>
    </source>
</evidence>
<dbReference type="InterPro" id="IPR003594">
    <property type="entry name" value="HATPase_dom"/>
</dbReference>
<evidence type="ECO:0000256" key="6">
    <source>
        <dbReference type="ARBA" id="ARBA00022692"/>
    </source>
</evidence>
<dbReference type="CDD" id="cd00075">
    <property type="entry name" value="HATPase"/>
    <property type="match status" value="1"/>
</dbReference>
<keyword evidence="7 13" id="KW-0418">Kinase</keyword>
<evidence type="ECO:0000256" key="7">
    <source>
        <dbReference type="ARBA" id="ARBA00022777"/>
    </source>
</evidence>
<keyword evidence="4" id="KW-0597">Phosphoprotein</keyword>
<dbReference type="InterPro" id="IPR005467">
    <property type="entry name" value="His_kinase_dom"/>
</dbReference>
<keyword evidence="6" id="KW-0812">Transmembrane</keyword>
<dbReference type="Proteomes" id="UP000274601">
    <property type="component" value="Unassembled WGS sequence"/>
</dbReference>
<feature type="compositionally biased region" description="Basic and acidic residues" evidence="10">
    <location>
        <begin position="205"/>
        <end position="220"/>
    </location>
</feature>
<evidence type="ECO:0000313" key="13">
    <source>
        <dbReference type="EMBL" id="RKS70799.1"/>
    </source>
</evidence>
<dbReference type="SUPFAM" id="SSF47384">
    <property type="entry name" value="Homodimeric domain of signal transducing histidine kinase"/>
    <property type="match status" value="1"/>
</dbReference>
<comment type="catalytic activity">
    <reaction evidence="1">
        <text>ATP + protein L-histidine = ADP + protein N-phospho-L-histidine.</text>
        <dbReference type="EC" id="2.7.13.3"/>
    </reaction>
</comment>
<keyword evidence="5" id="KW-0808">Transferase</keyword>
<dbReference type="PANTHER" id="PTHR43711:SF1">
    <property type="entry name" value="HISTIDINE KINASE 1"/>
    <property type="match status" value="1"/>
</dbReference>
<dbReference type="GO" id="GO:0005886">
    <property type="term" value="C:plasma membrane"/>
    <property type="evidence" value="ECO:0007669"/>
    <property type="project" value="UniProtKB-SubCell"/>
</dbReference>